<evidence type="ECO:0000313" key="10">
    <source>
        <dbReference type="EMBL" id="KFM25271.1"/>
    </source>
</evidence>
<feature type="region of interest" description="Disordered" evidence="7">
    <location>
        <begin position="1"/>
        <end position="29"/>
    </location>
</feature>
<dbReference type="Proteomes" id="UP000028924">
    <property type="component" value="Unassembled WGS sequence"/>
</dbReference>
<protein>
    <submittedName>
        <fullName evidence="10">Amino acid permease 8</fullName>
    </submittedName>
</protein>
<dbReference type="eggNOG" id="KOG1303">
    <property type="taxonomic scope" value="Eukaryota"/>
</dbReference>
<evidence type="ECO:0000256" key="8">
    <source>
        <dbReference type="SAM" id="Phobius"/>
    </source>
</evidence>
<evidence type="ECO:0000256" key="3">
    <source>
        <dbReference type="ARBA" id="ARBA00022692"/>
    </source>
</evidence>
<evidence type="ECO:0000256" key="7">
    <source>
        <dbReference type="SAM" id="MobiDB-lite"/>
    </source>
</evidence>
<organism evidence="10 11">
    <name type="scientific">Auxenochlorella protothecoides</name>
    <name type="common">Green microalga</name>
    <name type="synonym">Chlorella protothecoides</name>
    <dbReference type="NCBI Taxonomy" id="3075"/>
    <lineage>
        <taxon>Eukaryota</taxon>
        <taxon>Viridiplantae</taxon>
        <taxon>Chlorophyta</taxon>
        <taxon>core chlorophytes</taxon>
        <taxon>Trebouxiophyceae</taxon>
        <taxon>Chlorellales</taxon>
        <taxon>Chlorellaceae</taxon>
        <taxon>Auxenochlorella</taxon>
    </lineage>
</organism>
<dbReference type="Pfam" id="PF01490">
    <property type="entry name" value="Aa_trans"/>
    <property type="match status" value="2"/>
</dbReference>
<accession>A0A087SHR7</accession>
<feature type="transmembrane region" description="Helical" evidence="8">
    <location>
        <begin position="224"/>
        <end position="245"/>
    </location>
</feature>
<feature type="transmembrane region" description="Helical" evidence="8">
    <location>
        <begin position="356"/>
        <end position="374"/>
    </location>
</feature>
<dbReference type="STRING" id="3075.A0A087SHR7"/>
<feature type="transmembrane region" description="Helical" evidence="8">
    <location>
        <begin position="180"/>
        <end position="203"/>
    </location>
</feature>
<evidence type="ECO:0000259" key="9">
    <source>
        <dbReference type="Pfam" id="PF01490"/>
    </source>
</evidence>
<name>A0A087SHR7_AUXPR</name>
<sequence>MSTHSPTKAVTETDDLEQGSLGKESPNPILHRERHGTLFTTCAHIITAMIGAGVLGLPNAVSWLGWIAGLALISIFYATTILSSNLLAATVESQGVKHMTYRGLVLHILGPRASKVLWGFQCTLLFLAGIAYTIAAGEAGRALLVAVGHYGVDQSVWPIIVTFGGMQIVLSQFPNLDATWISSAVGAATSIGYSIIALGLCAAKASNHLGTIQGNTEVNSVNKLFNVLNALGGVAFAYNFAPVLVEIQVRRRGGYLAFGNGVAGSILSQPDVGPVWVIVLANALVFIHMLSAVQLFTQPLFAAIEHGVARCWPASPIATSPRITKLVWRSLYIAFITFISALIPFFSQIIGLVGAVIYWPTAILFPVFVWLAVFPPRLSVHIGLQTLNAAMLIVALLAIVGSLRSIINNADTYGVFQ</sequence>
<dbReference type="PANTHER" id="PTHR48017">
    <property type="entry name" value="OS05G0424000 PROTEIN-RELATED"/>
    <property type="match status" value="1"/>
</dbReference>
<dbReference type="AlphaFoldDB" id="A0A087SHR7"/>
<dbReference type="EMBL" id="KL662114">
    <property type="protein sequence ID" value="KFM25271.1"/>
    <property type="molecule type" value="Genomic_DNA"/>
</dbReference>
<feature type="domain" description="Amino acid transporter transmembrane" evidence="9">
    <location>
        <begin position="36"/>
        <end position="248"/>
    </location>
</feature>
<feature type="transmembrane region" description="Helical" evidence="8">
    <location>
        <begin position="38"/>
        <end position="57"/>
    </location>
</feature>
<evidence type="ECO:0000313" key="11">
    <source>
        <dbReference type="Proteomes" id="UP000028924"/>
    </source>
</evidence>
<dbReference type="GeneID" id="23615342"/>
<feature type="transmembrane region" description="Helical" evidence="8">
    <location>
        <begin position="275"/>
        <end position="296"/>
    </location>
</feature>
<dbReference type="OrthoDB" id="40134at2759"/>
<gene>
    <name evidence="10" type="ORF">F751_3951</name>
</gene>
<reference evidence="10 11" key="1">
    <citation type="journal article" date="2014" name="BMC Genomics">
        <title>Oil accumulation mechanisms of the oleaginous microalga Chlorella protothecoides revealed through its genome, transcriptomes, and proteomes.</title>
        <authorList>
            <person name="Gao C."/>
            <person name="Wang Y."/>
            <person name="Shen Y."/>
            <person name="Yan D."/>
            <person name="He X."/>
            <person name="Dai J."/>
            <person name="Wu Q."/>
        </authorList>
    </citation>
    <scope>NUCLEOTIDE SEQUENCE [LARGE SCALE GENOMIC DNA]</scope>
    <source>
        <strain evidence="10 11">0710</strain>
    </source>
</reference>
<dbReference type="GO" id="GO:0006865">
    <property type="term" value="P:amino acid transport"/>
    <property type="evidence" value="ECO:0007669"/>
    <property type="project" value="UniProtKB-KW"/>
</dbReference>
<feature type="transmembrane region" description="Helical" evidence="8">
    <location>
        <begin position="386"/>
        <end position="407"/>
    </location>
</feature>
<evidence type="ECO:0000256" key="6">
    <source>
        <dbReference type="ARBA" id="ARBA00023136"/>
    </source>
</evidence>
<comment type="subcellular location">
    <subcellularLocation>
        <location evidence="1">Membrane</location>
    </subcellularLocation>
</comment>
<feature type="domain" description="Amino acid transporter transmembrane" evidence="9">
    <location>
        <begin position="254"/>
        <end position="404"/>
    </location>
</feature>
<keyword evidence="6 8" id="KW-0472">Membrane</keyword>
<evidence type="ECO:0000256" key="1">
    <source>
        <dbReference type="ARBA" id="ARBA00004370"/>
    </source>
</evidence>
<proteinExistence type="predicted"/>
<keyword evidence="11" id="KW-1185">Reference proteome</keyword>
<keyword evidence="4" id="KW-0029">Amino-acid transport</keyword>
<evidence type="ECO:0000256" key="5">
    <source>
        <dbReference type="ARBA" id="ARBA00022989"/>
    </source>
</evidence>
<feature type="transmembrane region" description="Helical" evidence="8">
    <location>
        <begin position="63"/>
        <end position="89"/>
    </location>
</feature>
<dbReference type="GO" id="GO:0016020">
    <property type="term" value="C:membrane"/>
    <property type="evidence" value="ECO:0007669"/>
    <property type="project" value="UniProtKB-SubCell"/>
</dbReference>
<keyword evidence="3 8" id="KW-0812">Transmembrane</keyword>
<keyword evidence="5 8" id="KW-1133">Transmembrane helix</keyword>
<feature type="transmembrane region" description="Helical" evidence="8">
    <location>
        <begin position="331"/>
        <end position="350"/>
    </location>
</feature>
<feature type="transmembrane region" description="Helical" evidence="8">
    <location>
        <begin position="116"/>
        <end position="135"/>
    </location>
</feature>
<dbReference type="KEGG" id="apro:F751_3951"/>
<evidence type="ECO:0000256" key="2">
    <source>
        <dbReference type="ARBA" id="ARBA00022448"/>
    </source>
</evidence>
<keyword evidence="2" id="KW-0813">Transport</keyword>
<dbReference type="InterPro" id="IPR013057">
    <property type="entry name" value="AA_transpt_TM"/>
</dbReference>
<dbReference type="RefSeq" id="XP_011398163.1">
    <property type="nucleotide sequence ID" value="XM_011399861.1"/>
</dbReference>
<feature type="compositionally biased region" description="Polar residues" evidence="7">
    <location>
        <begin position="1"/>
        <end position="10"/>
    </location>
</feature>
<evidence type="ECO:0000256" key="4">
    <source>
        <dbReference type="ARBA" id="ARBA00022970"/>
    </source>
</evidence>